<comment type="caution">
    <text evidence="2">The sequence shown here is derived from an EMBL/GenBank/DDBJ whole genome shotgun (WGS) entry which is preliminary data.</text>
</comment>
<dbReference type="RefSeq" id="WP_155144988.1">
    <property type="nucleotide sequence ID" value="NZ_JACOPQ010000001.1"/>
</dbReference>
<dbReference type="Gene3D" id="3.20.20.100">
    <property type="entry name" value="NADP-dependent oxidoreductase domain"/>
    <property type="match status" value="1"/>
</dbReference>
<dbReference type="GO" id="GO:0005829">
    <property type="term" value="C:cytosol"/>
    <property type="evidence" value="ECO:0007669"/>
    <property type="project" value="TreeGrafter"/>
</dbReference>
<feature type="domain" description="NADP-dependent oxidoreductase" evidence="1">
    <location>
        <begin position="16"/>
        <end position="321"/>
    </location>
</feature>
<name>A0A8J6MBX9_9FIRM</name>
<dbReference type="InterPro" id="IPR050523">
    <property type="entry name" value="AKR_Detox_Biosynth"/>
</dbReference>
<gene>
    <name evidence="2" type="ORF">H8S62_01470</name>
</gene>
<dbReference type="InterPro" id="IPR036812">
    <property type="entry name" value="NAD(P)_OxRdtase_dom_sf"/>
</dbReference>
<organism evidence="2 3">
    <name type="scientific">Lawsonibacter faecis</name>
    <dbReference type="NCBI Taxonomy" id="2763052"/>
    <lineage>
        <taxon>Bacteria</taxon>
        <taxon>Bacillati</taxon>
        <taxon>Bacillota</taxon>
        <taxon>Clostridia</taxon>
        <taxon>Eubacteriales</taxon>
        <taxon>Oscillospiraceae</taxon>
        <taxon>Lawsonibacter</taxon>
    </lineage>
</organism>
<accession>A0A8J6MBX9</accession>
<dbReference type="PANTHER" id="PTHR43364">
    <property type="entry name" value="NADH-SPECIFIC METHYLGLYOXAL REDUCTASE-RELATED"/>
    <property type="match status" value="1"/>
</dbReference>
<dbReference type="EMBL" id="JACOPQ010000001">
    <property type="protein sequence ID" value="MBC5735679.1"/>
    <property type="molecule type" value="Genomic_DNA"/>
</dbReference>
<dbReference type="PANTHER" id="PTHR43364:SF5">
    <property type="entry name" value="REDUCTASE"/>
    <property type="match status" value="1"/>
</dbReference>
<dbReference type="Proteomes" id="UP000607645">
    <property type="component" value="Unassembled WGS sequence"/>
</dbReference>
<dbReference type="Pfam" id="PF00248">
    <property type="entry name" value="Aldo_ket_red"/>
    <property type="match status" value="1"/>
</dbReference>
<sequence>MQYVNLGSSTMKVSKVALGTMTFGKMNTEKEAFAIMDRARELGITYFDTANNYGGGVGLRGRVEQMMNRWFREGDKRRESVILASKFGLEVEEEADGVNDAMGLSAYKMRRSLERSLKRLGTDRLELYTMHHEDRQANWDEIWGAYENLIAQGKIYYAGSSNFSAWELCRAKFEAEKRHFLGMVVEQHKYNLFCRLPELEMFPASRALGVGISAYNPLCGGYLTENALNPRPGTRAAGDNIYSKTMGVYNEGPYREQLVRFDKLCKEAGLLQSDVAMAWVCHNPYVNVVIIGPRTVEQLERSVRAAELKLDDDFLRALDEIFPGPGGEAPKAYMRF</sequence>
<dbReference type="AlphaFoldDB" id="A0A8J6MBX9"/>
<evidence type="ECO:0000259" key="1">
    <source>
        <dbReference type="Pfam" id="PF00248"/>
    </source>
</evidence>
<dbReference type="InterPro" id="IPR023210">
    <property type="entry name" value="NADP_OxRdtase_dom"/>
</dbReference>
<evidence type="ECO:0000313" key="3">
    <source>
        <dbReference type="Proteomes" id="UP000607645"/>
    </source>
</evidence>
<dbReference type="SUPFAM" id="SSF51430">
    <property type="entry name" value="NAD(P)-linked oxidoreductase"/>
    <property type="match status" value="1"/>
</dbReference>
<reference evidence="2" key="1">
    <citation type="submission" date="2020-08" db="EMBL/GenBank/DDBJ databases">
        <title>Genome public.</title>
        <authorList>
            <person name="Liu C."/>
            <person name="Sun Q."/>
        </authorList>
    </citation>
    <scope>NUCLEOTIDE SEQUENCE</scope>
    <source>
        <strain evidence="2">NSJ-52</strain>
    </source>
</reference>
<evidence type="ECO:0000313" key="2">
    <source>
        <dbReference type="EMBL" id="MBC5735679.1"/>
    </source>
</evidence>
<proteinExistence type="predicted"/>
<keyword evidence="3" id="KW-1185">Reference proteome</keyword>
<protein>
    <submittedName>
        <fullName evidence="2">Aldo/keto reductase</fullName>
    </submittedName>
</protein>